<dbReference type="Proteomes" id="UP001230496">
    <property type="component" value="Chromosome"/>
</dbReference>
<gene>
    <name evidence="2" type="ORF">QYS49_36145</name>
</gene>
<dbReference type="AlphaFoldDB" id="A0AA51NBZ8"/>
<dbReference type="KEGG" id="msaa:QYS49_36145"/>
<organism evidence="2 3">
    <name type="scientific">Marivirga salinarum</name>
    <dbReference type="NCBI Taxonomy" id="3059078"/>
    <lineage>
        <taxon>Bacteria</taxon>
        <taxon>Pseudomonadati</taxon>
        <taxon>Bacteroidota</taxon>
        <taxon>Cytophagia</taxon>
        <taxon>Cytophagales</taxon>
        <taxon>Marivirgaceae</taxon>
        <taxon>Marivirga</taxon>
    </lineage>
</organism>
<dbReference type="InterPro" id="IPR025665">
    <property type="entry name" value="Beta-barrel_OMP_2"/>
</dbReference>
<evidence type="ECO:0000259" key="1">
    <source>
        <dbReference type="Pfam" id="PF13568"/>
    </source>
</evidence>
<accession>A0AA51NBZ8</accession>
<dbReference type="Pfam" id="PF13568">
    <property type="entry name" value="OMP_b-brl_2"/>
    <property type="match status" value="1"/>
</dbReference>
<keyword evidence="3" id="KW-1185">Reference proteome</keyword>
<reference evidence="2 3" key="1">
    <citation type="submission" date="2023-08" db="EMBL/GenBank/DDBJ databases">
        <title>Comparative genomics and taxonomic characterization of three novel marine species of genus Marivirga.</title>
        <authorList>
            <person name="Muhammad N."/>
            <person name="Kim S.-G."/>
        </authorList>
    </citation>
    <scope>NUCLEOTIDE SEQUENCE [LARGE SCALE GENOMIC DNA]</scope>
    <source>
        <strain evidence="2 3">BDSF4-3</strain>
    </source>
</reference>
<evidence type="ECO:0000313" key="2">
    <source>
        <dbReference type="EMBL" id="WMN10825.1"/>
    </source>
</evidence>
<name>A0AA51NBZ8_9BACT</name>
<protein>
    <submittedName>
        <fullName evidence="2">Porin family protein</fullName>
    </submittedName>
</protein>
<dbReference type="EMBL" id="CP129971">
    <property type="protein sequence ID" value="WMN10825.1"/>
    <property type="molecule type" value="Genomic_DNA"/>
</dbReference>
<feature type="domain" description="Outer membrane protein beta-barrel" evidence="1">
    <location>
        <begin position="25"/>
        <end position="172"/>
    </location>
</feature>
<dbReference type="RefSeq" id="WP_308347280.1">
    <property type="nucleotide sequence ID" value="NZ_CP129971.1"/>
</dbReference>
<evidence type="ECO:0000313" key="3">
    <source>
        <dbReference type="Proteomes" id="UP001230496"/>
    </source>
</evidence>
<proteinExistence type="predicted"/>
<sequence>MRLIFILFFLIFSFKAYSQIQPENEIYIKSGLSIGNYVSEGLYGMFIGEKYGFHGGFGRKFLSYKSFSINGEILFNQKGWKFENIPIPQYGNVDFIFTLNYLDLALFLDYKLINKLYIESGGQLSYMLNYDINDNNQLITYSNPNELEFSPIIGLRFEWNKYFSNYFRFTYGTWSQQGLFVDKNMVIMVGAYVSLNELVTKLRD</sequence>